<evidence type="ECO:0000256" key="2">
    <source>
        <dbReference type="ARBA" id="ARBA00022598"/>
    </source>
</evidence>
<evidence type="ECO:0000256" key="10">
    <source>
        <dbReference type="PIRSR" id="PIRSR601233-2"/>
    </source>
</evidence>
<dbReference type="Pfam" id="PF01139">
    <property type="entry name" value="RtcB"/>
    <property type="match status" value="1"/>
</dbReference>
<dbReference type="GO" id="GO:0003909">
    <property type="term" value="F:DNA ligase activity"/>
    <property type="evidence" value="ECO:0007669"/>
    <property type="project" value="TreeGrafter"/>
</dbReference>
<dbReference type="EMBL" id="CP155447">
    <property type="protein sequence ID" value="XBH01782.1"/>
    <property type="molecule type" value="Genomic_DNA"/>
</dbReference>
<feature type="binding site" evidence="11">
    <location>
        <position position="75"/>
    </location>
    <ligand>
        <name>Mn(2+)</name>
        <dbReference type="ChEBI" id="CHEBI:29035"/>
        <label>1</label>
    </ligand>
</feature>
<reference evidence="13" key="1">
    <citation type="submission" date="2024-05" db="EMBL/GenBank/DDBJ databases">
        <title>Planctomycetes of the genus Singulisphaera possess chitinolytic capabilities.</title>
        <authorList>
            <person name="Ivanova A."/>
        </authorList>
    </citation>
    <scope>NUCLEOTIDE SEQUENCE</scope>
    <source>
        <strain evidence="13">Ch08T</strain>
    </source>
</reference>
<dbReference type="GO" id="GO:0006396">
    <property type="term" value="P:RNA processing"/>
    <property type="evidence" value="ECO:0007669"/>
    <property type="project" value="InterPro"/>
</dbReference>
<dbReference type="Gene3D" id="3.90.1860.10">
    <property type="entry name" value="tRNA-splicing ligase RtcB"/>
    <property type="match status" value="1"/>
</dbReference>
<evidence type="ECO:0000256" key="8">
    <source>
        <dbReference type="ARBA" id="ARBA00047746"/>
    </source>
</evidence>
<dbReference type="InterPro" id="IPR052915">
    <property type="entry name" value="RtcB-like"/>
</dbReference>
<feature type="binding site" evidence="10">
    <location>
        <begin position="175"/>
        <end position="179"/>
    </location>
    <ligand>
        <name>GMP</name>
        <dbReference type="ChEBI" id="CHEBI:58115"/>
    </ligand>
</feature>
<dbReference type="SUPFAM" id="SSF103365">
    <property type="entry name" value="Hypothetical protein PH1602"/>
    <property type="match status" value="1"/>
</dbReference>
<dbReference type="GO" id="GO:0042245">
    <property type="term" value="P:RNA repair"/>
    <property type="evidence" value="ECO:0007669"/>
    <property type="project" value="UniProtKB-KW"/>
</dbReference>
<feature type="binding site" evidence="10">
    <location>
        <begin position="318"/>
        <end position="321"/>
    </location>
    <ligand>
        <name>GMP</name>
        <dbReference type="ChEBI" id="CHEBI:58115"/>
    </ligand>
</feature>
<evidence type="ECO:0000256" key="12">
    <source>
        <dbReference type="SAM" id="MobiDB-lite"/>
    </source>
</evidence>
<dbReference type="InterPro" id="IPR036025">
    <property type="entry name" value="RtcB-like_sf"/>
</dbReference>
<evidence type="ECO:0000256" key="7">
    <source>
        <dbReference type="ARBA" id="ARBA00023211"/>
    </source>
</evidence>
<feature type="binding site" evidence="10">
    <location>
        <position position="325"/>
    </location>
    <ligand>
        <name>GMP</name>
        <dbReference type="ChEBI" id="CHEBI:58115"/>
    </ligand>
</feature>
<sequence>MGKQFLGKGVVPIFGWTEGVQVEDRALGQLRNVARMPFIHHHVAVMPDVHWGMGATIGSVIPTVGAIIPAAVGVDIGCGMMAVKTGVRAVDLPDNLHAIRSDIENAVPHGRTDNGGPNDRGAWSEAPERAANMLSSADSGPSMRTRLEAIVAKHPGISRAAARIGIHVGTLGTGNHFIELCLDENQVVWVMLHSGSRGIGNKIGTYFIERAKQDMQRWFINLPDVDLAYIPEGSTLFDDYVDALHWAQEFAQANRDFMMRSVLAVLGRHFPGKLGHVDEVAVNCHHNYVAKEQHFGKSVWLTRKGAVRAREGDMGIIPGSMGTRSYIVKGKGNVESFCSCSHGAGRAMSRREAIRKISLAEHEAATDGVECKKDASVLDESPAAYKPIEAVMAAQTDLVEIVYELKQLVCVKG</sequence>
<proteinExistence type="predicted"/>
<gene>
    <name evidence="13" type="ORF">V5E97_25985</name>
</gene>
<dbReference type="PROSITE" id="PS01288">
    <property type="entry name" value="UPF0027"/>
    <property type="match status" value="1"/>
</dbReference>
<keyword evidence="5" id="KW-0692">RNA repair</keyword>
<evidence type="ECO:0000313" key="13">
    <source>
        <dbReference type="EMBL" id="XBH01782.1"/>
    </source>
</evidence>
<dbReference type="GO" id="GO:0170057">
    <property type="term" value="F:RNA ligase (GTP) activity"/>
    <property type="evidence" value="ECO:0007669"/>
    <property type="project" value="UniProtKB-EC"/>
</dbReference>
<dbReference type="PANTHER" id="PTHR43749:SF2">
    <property type="entry name" value="RNA-SPLICING LIGASE RTCB"/>
    <property type="match status" value="1"/>
</dbReference>
<dbReference type="RefSeq" id="WP_406694527.1">
    <property type="nucleotide sequence ID" value="NZ_CP155447.1"/>
</dbReference>
<keyword evidence="2 13" id="KW-0436">Ligase</keyword>
<keyword evidence="4 10" id="KW-0547">Nucleotide-binding</keyword>
<evidence type="ECO:0000256" key="3">
    <source>
        <dbReference type="ARBA" id="ARBA00022723"/>
    </source>
</evidence>
<organism evidence="13">
    <name type="scientific">Singulisphaera sp. Ch08</name>
    <dbReference type="NCBI Taxonomy" id="3120278"/>
    <lineage>
        <taxon>Bacteria</taxon>
        <taxon>Pseudomonadati</taxon>
        <taxon>Planctomycetota</taxon>
        <taxon>Planctomycetia</taxon>
        <taxon>Isosphaerales</taxon>
        <taxon>Isosphaeraceae</taxon>
        <taxon>Singulisphaera</taxon>
    </lineage>
</organism>
<feature type="binding site" evidence="11">
    <location>
        <position position="193"/>
    </location>
    <ligand>
        <name>Mn(2+)</name>
        <dbReference type="ChEBI" id="CHEBI:29035"/>
        <label>2</label>
    </ligand>
</feature>
<evidence type="ECO:0000256" key="11">
    <source>
        <dbReference type="PIRSR" id="PIRSR601233-3"/>
    </source>
</evidence>
<name>A0AAU7C9F7_9BACT</name>
<feature type="binding site" evidence="10">
    <location>
        <position position="412"/>
    </location>
    <ligand>
        <name>GMP</name>
        <dbReference type="ChEBI" id="CHEBI:58115"/>
    </ligand>
</feature>
<dbReference type="GO" id="GO:0006281">
    <property type="term" value="P:DNA repair"/>
    <property type="evidence" value="ECO:0007669"/>
    <property type="project" value="TreeGrafter"/>
</dbReference>
<keyword evidence="3 11" id="KW-0479">Metal-binding</keyword>
<dbReference type="PANTHER" id="PTHR43749">
    <property type="entry name" value="RNA-SPLICING LIGASE RTCB"/>
    <property type="match status" value="1"/>
</dbReference>
<dbReference type="GO" id="GO:0005525">
    <property type="term" value="F:GTP binding"/>
    <property type="evidence" value="ECO:0007669"/>
    <property type="project" value="UniProtKB-KW"/>
</dbReference>
<feature type="active site" description="GMP-histidine intermediate" evidence="9">
    <location>
        <position position="342"/>
    </location>
</feature>
<feature type="binding site" evidence="10">
    <location>
        <begin position="286"/>
        <end position="287"/>
    </location>
    <ligand>
        <name>GMP</name>
        <dbReference type="ChEBI" id="CHEBI:58115"/>
    </ligand>
</feature>
<evidence type="ECO:0000256" key="9">
    <source>
        <dbReference type="PIRSR" id="PIRSR601233-1"/>
    </source>
</evidence>
<evidence type="ECO:0000256" key="1">
    <source>
        <dbReference type="ARBA" id="ARBA00012726"/>
    </source>
</evidence>
<protein>
    <recommendedName>
        <fullName evidence="1">3'-phosphate/5'-hydroxy nucleic acid ligase</fullName>
        <ecNumber evidence="1">6.5.1.8</ecNumber>
    </recommendedName>
</protein>
<feature type="binding site" evidence="10">
    <location>
        <begin position="342"/>
        <end position="345"/>
    </location>
    <ligand>
        <name>GMP</name>
        <dbReference type="ChEBI" id="CHEBI:58115"/>
    </ligand>
</feature>
<dbReference type="AlphaFoldDB" id="A0AAU7C9F7"/>
<evidence type="ECO:0000256" key="4">
    <source>
        <dbReference type="ARBA" id="ARBA00022741"/>
    </source>
</evidence>
<comment type="catalytic activity">
    <reaction evidence="8">
        <text>a 3'-end 3'-phospho-ribonucleotide-RNA + a 5'-end dephospho-ribonucleoside-RNA + GTP = a ribonucleotidyl-ribonucleotide-RNA + GMP + diphosphate</text>
        <dbReference type="Rhea" id="RHEA:68076"/>
        <dbReference type="Rhea" id="RHEA-COMP:10463"/>
        <dbReference type="Rhea" id="RHEA-COMP:13936"/>
        <dbReference type="Rhea" id="RHEA-COMP:17355"/>
        <dbReference type="ChEBI" id="CHEBI:33019"/>
        <dbReference type="ChEBI" id="CHEBI:37565"/>
        <dbReference type="ChEBI" id="CHEBI:58115"/>
        <dbReference type="ChEBI" id="CHEBI:83062"/>
        <dbReference type="ChEBI" id="CHEBI:138284"/>
        <dbReference type="ChEBI" id="CHEBI:173118"/>
        <dbReference type="EC" id="6.5.1.8"/>
    </reaction>
</comment>
<dbReference type="InterPro" id="IPR001233">
    <property type="entry name" value="RtcB"/>
</dbReference>
<feature type="binding site" evidence="11">
    <location>
        <position position="286"/>
    </location>
    <ligand>
        <name>Mn(2+)</name>
        <dbReference type="ChEBI" id="CHEBI:29035"/>
        <label>2</label>
    </ligand>
</feature>
<dbReference type="GO" id="GO:0030145">
    <property type="term" value="F:manganese ion binding"/>
    <property type="evidence" value="ECO:0007669"/>
    <property type="project" value="TreeGrafter"/>
</dbReference>
<keyword evidence="6 10" id="KW-0342">GTP-binding</keyword>
<evidence type="ECO:0000256" key="6">
    <source>
        <dbReference type="ARBA" id="ARBA00023134"/>
    </source>
</evidence>
<keyword evidence="7 11" id="KW-0464">Manganese</keyword>
<accession>A0AAU7C9F7</accession>
<feature type="binding site" evidence="11">
    <location>
        <position position="176"/>
    </location>
    <ligand>
        <name>Mn(2+)</name>
        <dbReference type="ChEBI" id="CHEBI:29035"/>
        <label>1</label>
    </ligand>
</feature>
<feature type="region of interest" description="Disordered" evidence="12">
    <location>
        <begin position="104"/>
        <end position="124"/>
    </location>
</feature>
<dbReference type="EC" id="6.5.1.8" evidence="1"/>
<evidence type="ECO:0000256" key="5">
    <source>
        <dbReference type="ARBA" id="ARBA00022800"/>
    </source>
</evidence>
<comment type="cofactor">
    <cofactor evidence="11">
        <name>Mn(2+)</name>
        <dbReference type="ChEBI" id="CHEBI:29035"/>
    </cofactor>
    <text evidence="11">Binds 2 manganese ions per subunit.</text>
</comment>